<accession>A0ABP7INB2</accession>
<evidence type="ECO:0000313" key="3">
    <source>
        <dbReference type="Proteomes" id="UP001500888"/>
    </source>
</evidence>
<evidence type="ECO:0000313" key="2">
    <source>
        <dbReference type="EMBL" id="GAA3822501.1"/>
    </source>
</evidence>
<gene>
    <name evidence="2" type="ORF">GCM10022226_48670</name>
</gene>
<dbReference type="EMBL" id="BAAAZR010000018">
    <property type="protein sequence ID" value="GAA3822501.1"/>
    <property type="molecule type" value="Genomic_DNA"/>
</dbReference>
<comment type="caution">
    <text evidence="2">The sequence shown here is derived from an EMBL/GenBank/DDBJ whole genome shotgun (WGS) entry which is preliminary data.</text>
</comment>
<organism evidence="2 3">
    <name type="scientific">Sphaerisporangium flaviroseum</name>
    <dbReference type="NCBI Taxonomy" id="509199"/>
    <lineage>
        <taxon>Bacteria</taxon>
        <taxon>Bacillati</taxon>
        <taxon>Actinomycetota</taxon>
        <taxon>Actinomycetes</taxon>
        <taxon>Streptosporangiales</taxon>
        <taxon>Streptosporangiaceae</taxon>
        <taxon>Sphaerisporangium</taxon>
    </lineage>
</organism>
<sequence>MVENTEVYPTESNQSQSVKIPANTKKKMTSTIKVIATGTRSRGRRGNRIARPAPGFRKVKAHP</sequence>
<feature type="region of interest" description="Disordered" evidence="1">
    <location>
        <begin position="1"/>
        <end position="63"/>
    </location>
</feature>
<dbReference type="Proteomes" id="UP001500888">
    <property type="component" value="Unassembled WGS sequence"/>
</dbReference>
<reference evidence="3" key="1">
    <citation type="journal article" date="2019" name="Int. J. Syst. Evol. Microbiol.">
        <title>The Global Catalogue of Microorganisms (GCM) 10K type strain sequencing project: providing services to taxonomists for standard genome sequencing and annotation.</title>
        <authorList>
            <consortium name="The Broad Institute Genomics Platform"/>
            <consortium name="The Broad Institute Genome Sequencing Center for Infectious Disease"/>
            <person name="Wu L."/>
            <person name="Ma J."/>
        </authorList>
    </citation>
    <scope>NUCLEOTIDE SEQUENCE [LARGE SCALE GENOMIC DNA]</scope>
    <source>
        <strain evidence="3">JCM 16908</strain>
    </source>
</reference>
<proteinExistence type="predicted"/>
<protein>
    <recommendedName>
        <fullName evidence="4">50S ribosomal protein L2</fullName>
    </recommendedName>
</protein>
<evidence type="ECO:0008006" key="4">
    <source>
        <dbReference type="Google" id="ProtNLM"/>
    </source>
</evidence>
<evidence type="ECO:0000256" key="1">
    <source>
        <dbReference type="SAM" id="MobiDB-lite"/>
    </source>
</evidence>
<name>A0ABP7INB2_9ACTN</name>
<keyword evidence="3" id="KW-1185">Reference proteome</keyword>